<dbReference type="PIRSF" id="PIRSF021362">
    <property type="entry name" value="UCP021362_HAD"/>
    <property type="match status" value="1"/>
</dbReference>
<dbReference type="InterPro" id="IPR009206">
    <property type="entry name" value="Nucleotidase_putative"/>
</dbReference>
<evidence type="ECO:0000256" key="3">
    <source>
        <dbReference type="PIRNR" id="PIRNR021362"/>
    </source>
</evidence>
<dbReference type="Proteomes" id="UP000233440">
    <property type="component" value="Unassembled WGS sequence"/>
</dbReference>
<evidence type="ECO:0000256" key="1">
    <source>
        <dbReference type="ARBA" id="ARBA00009589"/>
    </source>
</evidence>
<gene>
    <name evidence="4" type="ORF">CWO92_09990</name>
</gene>
<dbReference type="PANTHER" id="PTHR35134">
    <property type="entry name" value="NUCLEOTIDASE YQFW-RELATED"/>
    <property type="match status" value="1"/>
</dbReference>
<dbReference type="OrthoDB" id="2471595at2"/>
<evidence type="ECO:0000313" key="5">
    <source>
        <dbReference type="Proteomes" id="UP000233440"/>
    </source>
</evidence>
<dbReference type="AlphaFoldDB" id="A0A2N3LKU0"/>
<organism evidence="4 5">
    <name type="scientific">Heyndrickxia camelliae</name>
    <dbReference type="NCBI Taxonomy" id="1707093"/>
    <lineage>
        <taxon>Bacteria</taxon>
        <taxon>Bacillati</taxon>
        <taxon>Bacillota</taxon>
        <taxon>Bacilli</taxon>
        <taxon>Bacillales</taxon>
        <taxon>Bacillaceae</taxon>
        <taxon>Heyndrickxia</taxon>
    </lineage>
</organism>
<evidence type="ECO:0000256" key="2">
    <source>
        <dbReference type="ARBA" id="ARBA00022801"/>
    </source>
</evidence>
<dbReference type="PANTHER" id="PTHR35134:SF2">
    <property type="entry name" value="NUCLEOTIDASE YQFW-RELATED"/>
    <property type="match status" value="1"/>
</dbReference>
<reference evidence="4 5" key="1">
    <citation type="submission" date="2017-11" db="EMBL/GenBank/DDBJ databases">
        <title>Bacillus camelliae sp. nov., isolated from pu'er tea.</title>
        <authorList>
            <person name="Niu L."/>
        </authorList>
    </citation>
    <scope>NUCLEOTIDE SEQUENCE [LARGE SCALE GENOMIC DNA]</scope>
    <source>
        <strain evidence="4 5">7578-1</strain>
    </source>
</reference>
<name>A0A2N3LKU0_9BACI</name>
<proteinExistence type="inferred from homology"/>
<dbReference type="Gene3D" id="3.40.50.1000">
    <property type="entry name" value="HAD superfamily/HAD-like"/>
    <property type="match status" value="1"/>
</dbReference>
<dbReference type="EMBL" id="PIQO01000006">
    <property type="protein sequence ID" value="PKR85240.1"/>
    <property type="molecule type" value="Genomic_DNA"/>
</dbReference>
<comment type="caution">
    <text evidence="4">The sequence shown here is derived from an EMBL/GenBank/DDBJ whole genome shotgun (WGS) entry which is preliminary data.</text>
</comment>
<comment type="similarity">
    <text evidence="1 3">Belongs to the 5'(3')-deoxyribonucleotidase family.</text>
</comment>
<evidence type="ECO:0000313" key="4">
    <source>
        <dbReference type="EMBL" id="PKR85240.1"/>
    </source>
</evidence>
<dbReference type="GO" id="GO:0016787">
    <property type="term" value="F:hydrolase activity"/>
    <property type="evidence" value="ECO:0007669"/>
    <property type="project" value="UniProtKB-KW"/>
</dbReference>
<keyword evidence="5" id="KW-1185">Reference proteome</keyword>
<dbReference type="SUPFAM" id="SSF56784">
    <property type="entry name" value="HAD-like"/>
    <property type="match status" value="1"/>
</dbReference>
<sequence length="196" mass="23047">MLRSIVFMKKRFGIDIDGTVTSPDALLPFINNEYQLTLTLDDITEYELTNVIDIPPAEFYDWFTKTEPVIYAESPLAVGAKEVLNRWKEEFELYFISARSKSLLEVTNKWFNQNDIKFHHIELIGSHHKVETAKKYKVDLFFEDKHDNAVTIHKELGIPVLLFDTPYNRDPIPEGVVRVKDWKEAEEWVKNWIKKS</sequence>
<keyword evidence="2 3" id="KW-0378">Hydrolase</keyword>
<accession>A0A2N3LKU0</accession>
<dbReference type="InterPro" id="IPR023214">
    <property type="entry name" value="HAD_sf"/>
</dbReference>
<protein>
    <recommendedName>
        <fullName evidence="3">Nucleotidase</fullName>
        <ecNumber evidence="3">3.1.3.-</ecNumber>
    </recommendedName>
</protein>
<dbReference type="EC" id="3.1.3.-" evidence="3"/>
<dbReference type="InterPro" id="IPR052419">
    <property type="entry name" value="5_3-deoxyribonucleotidase-like"/>
</dbReference>
<dbReference type="InterPro" id="IPR036412">
    <property type="entry name" value="HAD-like_sf"/>
</dbReference>